<sequence length="481" mass="52297">MKDEKKECLCPRCPSYPDHGDGEVLFCARGSSRYEVNEMGCLCASCEIYREYDLKELYFCNTEPYDGIRMRRRRSSEDPADYRKIIHIKKAAESGESVVESMGSEKRLPVGLDDLHFIPAQVSEIPLNPDENVNTGIIIGKDSRRPLKLSSPVMISGMSYGAVSRKTRQAIASAARDLGIGFNSGEGGVLEYELNEAGRQLIVQYSTGRFGITEDILRKAAAIEIRFGQGAYPGKGSYLPPEKISRDVARVRGLEEGEGSYSPAHHPDIRDPEELAEKVSWLRSLNRGAPVGAKIGCGNVEDDVRTLIEAGVDFISLDGFGGGTGAVNPHIRDNTGIPLVAAIPRAVKTIINEGSGDRVSLIAGGGLRTGADIAKCLALGADAAYIGTAALIAINCQQHRLCHTGKCPTGITTHDPSLLRHMNPEEAAERLKNYIKVLNHEIADFARIVGKDDVKKLNHEDLVALTRETAELTGTRWLNGN</sequence>
<dbReference type="AlphaFoldDB" id="A0A9E7RTC4"/>
<evidence type="ECO:0000256" key="1">
    <source>
        <dbReference type="ARBA" id="ARBA00009716"/>
    </source>
</evidence>
<dbReference type="SUPFAM" id="SSF51395">
    <property type="entry name" value="FMN-linked oxidoreductases"/>
    <property type="match status" value="1"/>
</dbReference>
<keyword evidence="3" id="KW-0521">NADP</keyword>
<dbReference type="PANTHER" id="PTHR43819:SF1">
    <property type="entry name" value="ARCHAEAL-TYPE GLUTAMATE SYNTHASE [NADPH]"/>
    <property type="match status" value="1"/>
</dbReference>
<evidence type="ECO:0000256" key="3">
    <source>
        <dbReference type="PIRNR" id="PIRNR006429"/>
    </source>
</evidence>
<dbReference type="GO" id="GO:0006537">
    <property type="term" value="P:glutamate biosynthetic process"/>
    <property type="evidence" value="ECO:0007669"/>
    <property type="project" value="UniProtKB-KW"/>
</dbReference>
<dbReference type="InterPro" id="IPR043578">
    <property type="entry name" value="GltB_archl_type"/>
</dbReference>
<name>A0A9E7RTC4_METWO</name>
<keyword evidence="3" id="KW-0028">Amino-acid biosynthesis</keyword>
<dbReference type="Gene3D" id="3.20.20.70">
    <property type="entry name" value="Aldolase class I"/>
    <property type="match status" value="1"/>
</dbReference>
<dbReference type="PANTHER" id="PTHR43819">
    <property type="entry name" value="ARCHAEAL-TYPE GLUTAMATE SYNTHASE [NADPH]"/>
    <property type="match status" value="1"/>
</dbReference>
<proteinExistence type="inferred from homology"/>
<feature type="domain" description="Glutamate synthase" evidence="4">
    <location>
        <begin position="97"/>
        <end position="450"/>
    </location>
</feature>
<dbReference type="PIRSF" id="PIRSF500061">
    <property type="entry name" value="GOGAT_lg2_archl"/>
    <property type="match status" value="1"/>
</dbReference>
<keyword evidence="3" id="KW-0288">FMN</keyword>
<evidence type="ECO:0000259" key="4">
    <source>
        <dbReference type="Pfam" id="PF01645"/>
    </source>
</evidence>
<dbReference type="CDD" id="cd02808">
    <property type="entry name" value="GltS_FMN"/>
    <property type="match status" value="1"/>
</dbReference>
<evidence type="ECO:0000256" key="2">
    <source>
        <dbReference type="ARBA" id="ARBA00023002"/>
    </source>
</evidence>
<dbReference type="EMBL" id="CP104550">
    <property type="protein sequence ID" value="UXH31930.1"/>
    <property type="molecule type" value="Genomic_DNA"/>
</dbReference>
<dbReference type="KEGG" id="mwo:MWSIV6_0205"/>
<dbReference type="Proteomes" id="UP001369247">
    <property type="component" value="Unassembled WGS sequence"/>
</dbReference>
<accession>A0A9E7RTC4</accession>
<keyword evidence="3" id="KW-0285">Flavoprotein</keyword>
<dbReference type="InterPro" id="IPR020075">
    <property type="entry name" value="Uncharacterised_AF2234"/>
</dbReference>
<gene>
    <name evidence="6" type="ORF">N5910_01095</name>
    <name evidence="5" type="ORF">U2150_07145</name>
</gene>
<dbReference type="Pfam" id="PF01645">
    <property type="entry name" value="Glu_synthase"/>
    <property type="match status" value="1"/>
</dbReference>
<organism evidence="6">
    <name type="scientific">Methanothermobacter wolfeii</name>
    <name type="common">Methanobacterium wolfei</name>
    <dbReference type="NCBI Taxonomy" id="145261"/>
    <lineage>
        <taxon>Archaea</taxon>
        <taxon>Methanobacteriati</taxon>
        <taxon>Methanobacteriota</taxon>
        <taxon>Methanomada group</taxon>
        <taxon>Methanobacteria</taxon>
        <taxon>Methanobacteriales</taxon>
        <taxon>Methanobacteriaceae</taxon>
        <taxon>Methanothermobacter</taxon>
    </lineage>
</organism>
<keyword evidence="3" id="KW-0314">Glutamate biosynthesis</keyword>
<dbReference type="InterPro" id="IPR024188">
    <property type="entry name" value="GltB"/>
</dbReference>
<comment type="similarity">
    <text evidence="1 3">Belongs to the glutamate synthase family.</text>
</comment>
<keyword evidence="2 3" id="KW-0560">Oxidoreductase</keyword>
<reference evidence="5 7" key="2">
    <citation type="submission" date="2023-12" db="EMBL/GenBank/DDBJ databases">
        <title>Phenotypic and Genomic Characterization of Methanothermobacter wolfeii Strain BSEL, a CO2-Capturing Archaeon with Minimal Nutrient Requirements.</title>
        <authorList>
            <person name="Ale Enriquez F."/>
            <person name="Ahring B.K."/>
        </authorList>
    </citation>
    <scope>NUCLEOTIDE SEQUENCE [LARGE SCALE GENOMIC DNA]</scope>
    <source>
        <strain evidence="5 7">BSEL-1</strain>
    </source>
</reference>
<dbReference type="GO" id="GO:0004355">
    <property type="term" value="F:glutamate synthase (NADPH) activity"/>
    <property type="evidence" value="ECO:0007669"/>
    <property type="project" value="UniProtKB-EC"/>
</dbReference>
<dbReference type="RefSeq" id="WP_074358365.1">
    <property type="nucleotide sequence ID" value="NZ_CP104550.1"/>
</dbReference>
<dbReference type="GeneID" id="58977865"/>
<comment type="cofactor">
    <cofactor evidence="3">
        <name>FMN</name>
        <dbReference type="ChEBI" id="CHEBI:58210"/>
    </cofactor>
</comment>
<dbReference type="GeneID" id="75105805"/>
<comment type="catalytic activity">
    <reaction evidence="3">
        <text>2 L-glutamate + NADP(+) = L-glutamine + 2-oxoglutarate + NADPH + H(+)</text>
        <dbReference type="Rhea" id="RHEA:15501"/>
        <dbReference type="ChEBI" id="CHEBI:15378"/>
        <dbReference type="ChEBI" id="CHEBI:16810"/>
        <dbReference type="ChEBI" id="CHEBI:29985"/>
        <dbReference type="ChEBI" id="CHEBI:57783"/>
        <dbReference type="ChEBI" id="CHEBI:58349"/>
        <dbReference type="ChEBI" id="CHEBI:58359"/>
        <dbReference type="EC" id="1.4.1.13"/>
    </reaction>
</comment>
<reference evidence="6" key="1">
    <citation type="submission" date="2022-09" db="EMBL/GenBank/DDBJ databases">
        <title>Characterization of three MwoI isoschizomers from sequenced genome and metagenomes.</title>
        <authorList>
            <person name="Fomenkov A."/>
            <person name="Xu S.Y."/>
            <person name="Roberts R.J."/>
        </authorList>
    </citation>
    <scope>NUCLEOTIDE SEQUENCE</scope>
    <source>
        <strain evidence="6">DSM 2970</strain>
    </source>
</reference>
<protein>
    <recommendedName>
        <fullName evidence="3">Archaeal glutamate synthase [NADPH]</fullName>
        <ecNumber evidence="3">1.4.1.13</ecNumber>
    </recommendedName>
</protein>
<dbReference type="EMBL" id="JAXUHJ010000010">
    <property type="protein sequence ID" value="MEJ8543262.1"/>
    <property type="molecule type" value="Genomic_DNA"/>
</dbReference>
<dbReference type="InterPro" id="IPR002932">
    <property type="entry name" value="Glu_synthdom"/>
</dbReference>
<dbReference type="EC" id="1.4.1.13" evidence="3"/>
<evidence type="ECO:0000313" key="7">
    <source>
        <dbReference type="Proteomes" id="UP001369247"/>
    </source>
</evidence>
<keyword evidence="7" id="KW-1185">Reference proteome</keyword>
<dbReference type="PIRSF" id="PIRSF006429">
    <property type="entry name" value="GOGAT_lg_2"/>
    <property type="match status" value="1"/>
</dbReference>
<dbReference type="Proteomes" id="UP001065373">
    <property type="component" value="Chromosome"/>
</dbReference>
<evidence type="ECO:0000313" key="6">
    <source>
        <dbReference type="EMBL" id="UXH31930.1"/>
    </source>
</evidence>
<dbReference type="InterPro" id="IPR013785">
    <property type="entry name" value="Aldolase_TIM"/>
</dbReference>
<dbReference type="Pfam" id="PF10967">
    <property type="entry name" value="DUF2769"/>
    <property type="match status" value="1"/>
</dbReference>
<evidence type="ECO:0000313" key="5">
    <source>
        <dbReference type="EMBL" id="MEJ8543262.1"/>
    </source>
</evidence>